<comment type="caution">
    <text evidence="3">The sequence shown here is derived from an EMBL/GenBank/DDBJ whole genome shotgun (WGS) entry which is preliminary data.</text>
</comment>
<feature type="compositionally biased region" description="Gly residues" evidence="1">
    <location>
        <begin position="172"/>
        <end position="183"/>
    </location>
</feature>
<dbReference type="OrthoDB" id="5098170at2759"/>
<dbReference type="Proteomes" id="UP000635477">
    <property type="component" value="Unassembled WGS sequence"/>
</dbReference>
<proteinExistence type="predicted"/>
<feature type="compositionally biased region" description="Low complexity" evidence="1">
    <location>
        <begin position="295"/>
        <end position="304"/>
    </location>
</feature>
<dbReference type="EMBL" id="JABEYC010001450">
    <property type="protein sequence ID" value="KAF4965032.1"/>
    <property type="molecule type" value="Genomic_DNA"/>
</dbReference>
<evidence type="ECO:0000256" key="2">
    <source>
        <dbReference type="SAM" id="SignalP"/>
    </source>
</evidence>
<feature type="signal peptide" evidence="2">
    <location>
        <begin position="1"/>
        <end position="18"/>
    </location>
</feature>
<feature type="non-terminal residue" evidence="3">
    <location>
        <position position="304"/>
    </location>
</feature>
<evidence type="ECO:0000313" key="4">
    <source>
        <dbReference type="Proteomes" id="UP000635477"/>
    </source>
</evidence>
<protein>
    <submittedName>
        <fullName evidence="3">Uncharacterized protein</fullName>
    </submittedName>
</protein>
<reference evidence="3" key="1">
    <citation type="journal article" date="2020" name="BMC Genomics">
        <title>Correction to: Identification and distribution of gene clusters required for synthesis of sphingolipid metabolism inhibitors in diverse species of the filamentous fungus Fusarium.</title>
        <authorList>
            <person name="Kim H.S."/>
            <person name="Lohmar J.M."/>
            <person name="Busman M."/>
            <person name="Brown D.W."/>
            <person name="Naumann T.A."/>
            <person name="Divon H.H."/>
            <person name="Lysoe E."/>
            <person name="Uhlig S."/>
            <person name="Proctor R.H."/>
        </authorList>
    </citation>
    <scope>NUCLEOTIDE SEQUENCE</scope>
    <source>
        <strain evidence="3">NRRL 22465</strain>
    </source>
</reference>
<feature type="compositionally biased region" description="Polar residues" evidence="1">
    <location>
        <begin position="254"/>
        <end position="275"/>
    </location>
</feature>
<feature type="compositionally biased region" description="Low complexity" evidence="1">
    <location>
        <begin position="228"/>
        <end position="247"/>
    </location>
</feature>
<feature type="region of interest" description="Disordered" evidence="1">
    <location>
        <begin position="154"/>
        <end position="304"/>
    </location>
</feature>
<feature type="compositionally biased region" description="Polar residues" evidence="1">
    <location>
        <begin position="187"/>
        <end position="208"/>
    </location>
</feature>
<gene>
    <name evidence="3" type="ORF">FZEAL_10810</name>
</gene>
<reference evidence="3" key="2">
    <citation type="submission" date="2020-05" db="EMBL/GenBank/DDBJ databases">
        <authorList>
            <person name="Kim H.-S."/>
            <person name="Proctor R.H."/>
            <person name="Brown D.W."/>
        </authorList>
    </citation>
    <scope>NUCLEOTIDE SEQUENCE</scope>
    <source>
        <strain evidence="3">NRRL 22465</strain>
    </source>
</reference>
<sequence>MRTSTFSSGLFLVFPAYALVITSNPCVTTTVLPTITVKREGPNEYLNEYTRVYDEFFSGGLRTKVYTITQTCSSVGCQPPPVDLVPPPGFTCAIVKCGNCGGPGTQTATLTFPTGDINALTSSGYVVLPTEDAASPGSGDFSHKFSGYQDCKGDDCPNPLENDGNGSSTPGSSGGDHGAGGSNYSGQGSSPGMSDTNNPGANGSTGDSAHNEKQGSENQGSQGGGTQSGSSDYQNSDSSGGSSGNQDPMVYGDQNKNSGSTQTKAQSPGTAGSSDNSDDGSLPSDADSSLAGNKSPSSGNDSSS</sequence>
<accession>A0A8H4TW02</accession>
<evidence type="ECO:0000313" key="3">
    <source>
        <dbReference type="EMBL" id="KAF4965032.1"/>
    </source>
</evidence>
<feature type="chain" id="PRO_5034954406" evidence="2">
    <location>
        <begin position="19"/>
        <end position="304"/>
    </location>
</feature>
<dbReference type="AlphaFoldDB" id="A0A8H4TW02"/>
<organism evidence="3 4">
    <name type="scientific">Fusarium zealandicum</name>
    <dbReference type="NCBI Taxonomy" id="1053134"/>
    <lineage>
        <taxon>Eukaryota</taxon>
        <taxon>Fungi</taxon>
        <taxon>Dikarya</taxon>
        <taxon>Ascomycota</taxon>
        <taxon>Pezizomycotina</taxon>
        <taxon>Sordariomycetes</taxon>
        <taxon>Hypocreomycetidae</taxon>
        <taxon>Hypocreales</taxon>
        <taxon>Nectriaceae</taxon>
        <taxon>Fusarium</taxon>
        <taxon>Fusarium staphyleae species complex</taxon>
    </lineage>
</organism>
<evidence type="ECO:0000256" key="1">
    <source>
        <dbReference type="SAM" id="MobiDB-lite"/>
    </source>
</evidence>
<name>A0A8H4TW02_9HYPO</name>
<keyword evidence="4" id="KW-1185">Reference proteome</keyword>
<keyword evidence="2" id="KW-0732">Signal</keyword>